<dbReference type="AlphaFoldDB" id="A0A7J2U4L4"/>
<reference evidence="8" key="1">
    <citation type="journal article" date="2020" name="mSystems">
        <title>Genome- and Community-Level Interaction Insights into Carbon Utilization and Element Cycling Functions of Hydrothermarchaeota in Hydrothermal Sediment.</title>
        <authorList>
            <person name="Zhou Z."/>
            <person name="Liu Y."/>
            <person name="Xu W."/>
            <person name="Pan J."/>
            <person name="Luo Z.H."/>
            <person name="Li M."/>
        </authorList>
    </citation>
    <scope>NUCLEOTIDE SEQUENCE [LARGE SCALE GENOMIC DNA]</scope>
    <source>
        <strain evidence="8">SpSt-125</strain>
    </source>
</reference>
<keyword evidence="4" id="KW-0067">ATP-binding</keyword>
<feature type="domain" description="GHMP kinase C-terminal" evidence="7">
    <location>
        <begin position="218"/>
        <end position="300"/>
    </location>
</feature>
<comment type="catalytic activity">
    <reaction evidence="5">
        <text>5-phospho-alpha-D-ribose 1-diphosphate + 4-hydroxybenzoate + H(+) = 4-(beta-D-ribofuranosyl)phenol 5'-phosphate + CO2 + diphosphate</text>
        <dbReference type="Rhea" id="RHEA:48556"/>
        <dbReference type="ChEBI" id="CHEBI:15378"/>
        <dbReference type="ChEBI" id="CHEBI:16526"/>
        <dbReference type="ChEBI" id="CHEBI:17879"/>
        <dbReference type="ChEBI" id="CHEBI:33019"/>
        <dbReference type="ChEBI" id="CHEBI:58017"/>
        <dbReference type="ChEBI" id="CHEBI:82767"/>
        <dbReference type="EC" id="2.4.2.54"/>
    </reaction>
</comment>
<evidence type="ECO:0000256" key="2">
    <source>
        <dbReference type="ARBA" id="ARBA00022679"/>
    </source>
</evidence>
<dbReference type="InterPro" id="IPR014721">
    <property type="entry name" value="Ribsml_uS5_D2-typ_fold_subgr"/>
</dbReference>
<dbReference type="EC" id="2.4.2.54" evidence="5"/>
<dbReference type="PANTHER" id="PTHR20861">
    <property type="entry name" value="HOMOSERINE/4-DIPHOSPHOCYTIDYL-2-C-METHYL-D-ERYTHRITOL KINASE"/>
    <property type="match status" value="1"/>
</dbReference>
<dbReference type="NCBIfam" id="TIGR00144">
    <property type="entry name" value="beta_RFAP_syn"/>
    <property type="match status" value="1"/>
</dbReference>
<comment type="function">
    <text evidence="5">Catalyzes the condensation of 4-aminobenzoate (pABA) with 5-phospho-alpha-D-ribose 1-diphosphate (PRPP) to produce beta-ribofuranosylaminobenzene 5'-phosphate (beta-RFA-P).</text>
</comment>
<dbReference type="GO" id="GO:0008652">
    <property type="term" value="P:amino acid biosynthetic process"/>
    <property type="evidence" value="ECO:0007669"/>
    <property type="project" value="UniProtKB-KW"/>
</dbReference>
<comment type="pathway">
    <text evidence="5">Cofactor biosynthesis; 5,6,7,8-tetrahydromethanopterin biosynthesis.</text>
</comment>
<evidence type="ECO:0000313" key="8">
    <source>
        <dbReference type="EMBL" id="HEM67277.1"/>
    </source>
</evidence>
<dbReference type="InterPro" id="IPR036554">
    <property type="entry name" value="GHMP_kinase_C_sf"/>
</dbReference>
<dbReference type="EMBL" id="DSEU01000045">
    <property type="protein sequence ID" value="HEM67277.1"/>
    <property type="molecule type" value="Genomic_DNA"/>
</dbReference>
<organism evidence="8">
    <name type="scientific">Ignisphaera aggregans</name>
    <dbReference type="NCBI Taxonomy" id="334771"/>
    <lineage>
        <taxon>Archaea</taxon>
        <taxon>Thermoproteota</taxon>
        <taxon>Thermoprotei</taxon>
        <taxon>Desulfurococcales</taxon>
        <taxon>Desulfurococcaceae</taxon>
        <taxon>Ignisphaera</taxon>
    </lineage>
</organism>
<dbReference type="Gene3D" id="3.30.230.10">
    <property type="match status" value="1"/>
</dbReference>
<keyword evidence="1" id="KW-0028">Amino-acid biosynthesis</keyword>
<evidence type="ECO:0000256" key="1">
    <source>
        <dbReference type="ARBA" id="ARBA00022605"/>
    </source>
</evidence>
<keyword evidence="3" id="KW-0547">Nucleotide-binding</keyword>
<name>A0A7J2U4L4_9CREN</name>
<sequence>MSVVVHASARIHMGFYNFLTDGIAYGGLGAALSQPSVVVRVSRLGGKGFDVVNRSGVDISDCIDSVVKAFDLRGVGIEVLSAIPRHIGLGSTTQMTLAIAYAASKLLGLGYGVRDIAVRLCRGRDSGIGVIAFERGGFIVDSGRRISESGKVLCPTSLEDLPQPIFRAPIPRKWSFILFIQKMRRGFDEIGERRAMDVPTSLPKDIQHELYKLVFLYMIPSILRRDIDVFGKALTRLQFVVGEYFSKYQGGIFCCEEAEAIVNTMLRHGVKGVGQSSWGPTVYGLVEGHAIAKRIAERVLKDVKSKGIEAEYMVVKASNRGAMVVMER</sequence>
<evidence type="ECO:0000256" key="4">
    <source>
        <dbReference type="ARBA" id="ARBA00022840"/>
    </source>
</evidence>
<dbReference type="InterPro" id="IPR006204">
    <property type="entry name" value="GHMP_kinase_N_dom"/>
</dbReference>
<dbReference type="InterPro" id="IPR020568">
    <property type="entry name" value="Ribosomal_Su5_D2-typ_SF"/>
</dbReference>
<dbReference type="Gene3D" id="3.30.70.890">
    <property type="entry name" value="GHMP kinase, C-terminal domain"/>
    <property type="match status" value="1"/>
</dbReference>
<dbReference type="UniPathway" id="UPA00065"/>
<dbReference type="PIRSF" id="PIRSF004884">
    <property type="entry name" value="Sugar_kin_arch"/>
    <property type="match status" value="1"/>
</dbReference>
<comment type="subunit">
    <text evidence="5">Homodimer.</text>
</comment>
<evidence type="ECO:0000256" key="3">
    <source>
        <dbReference type="ARBA" id="ARBA00022741"/>
    </source>
</evidence>
<dbReference type="SUPFAM" id="SSF54211">
    <property type="entry name" value="Ribosomal protein S5 domain 2-like"/>
    <property type="match status" value="1"/>
</dbReference>
<comment type="similarity">
    <text evidence="5">Belongs to the beta-RFA-P synthase family.</text>
</comment>
<keyword evidence="2 5" id="KW-0808">Transferase</keyword>
<evidence type="ECO:0000259" key="6">
    <source>
        <dbReference type="Pfam" id="PF00288"/>
    </source>
</evidence>
<dbReference type="InterPro" id="IPR004422">
    <property type="entry name" value="RFAP_synthase"/>
</dbReference>
<dbReference type="GO" id="GO:0005524">
    <property type="term" value="F:ATP binding"/>
    <property type="evidence" value="ECO:0007669"/>
    <property type="project" value="UniProtKB-UniRule"/>
</dbReference>
<proteinExistence type="inferred from homology"/>
<evidence type="ECO:0000256" key="5">
    <source>
        <dbReference type="PIRNR" id="PIRNR004884"/>
    </source>
</evidence>
<gene>
    <name evidence="8" type="ORF">ENO26_06925</name>
</gene>
<dbReference type="Pfam" id="PF08544">
    <property type="entry name" value="GHMP_kinases_C"/>
    <property type="match status" value="1"/>
</dbReference>
<keyword evidence="5" id="KW-0328">Glycosyltransferase</keyword>
<dbReference type="GO" id="GO:0043793">
    <property type="term" value="F:beta-ribofuranosylaminobenzene 5'-phosphate synthase activity"/>
    <property type="evidence" value="ECO:0007669"/>
    <property type="project" value="UniProtKB-EC"/>
</dbReference>
<accession>A0A7J2U4L4</accession>
<dbReference type="Pfam" id="PF00288">
    <property type="entry name" value="GHMP_kinases_N"/>
    <property type="match status" value="1"/>
</dbReference>
<dbReference type="PANTHER" id="PTHR20861:SF6">
    <property type="entry name" value="BETA-RIBOFURANOSYLPHENOL 5'-PHOSPHATE SYNTHASE"/>
    <property type="match status" value="1"/>
</dbReference>
<evidence type="ECO:0000259" key="7">
    <source>
        <dbReference type="Pfam" id="PF08544"/>
    </source>
</evidence>
<dbReference type="InterPro" id="IPR013750">
    <property type="entry name" value="GHMP_kinase_C_dom"/>
</dbReference>
<comment type="caution">
    <text evidence="8">The sequence shown here is derived from an EMBL/GenBank/DDBJ whole genome shotgun (WGS) entry which is preliminary data.</text>
</comment>
<feature type="domain" description="GHMP kinase N-terminal" evidence="6">
    <location>
        <begin position="62"/>
        <end position="135"/>
    </location>
</feature>
<protein>
    <recommendedName>
        <fullName evidence="5">Beta-ribofuranosylaminobenzene 5'-phosphate synthase</fullName>
        <shortName evidence="5">Beta-RFA-P synthase</shortName>
        <ecNumber evidence="5">2.4.2.54</ecNumber>
    </recommendedName>
</protein>